<reference evidence="2 3" key="1">
    <citation type="submission" date="2016-03" db="EMBL/GenBank/DDBJ databases">
        <title>Comparative genomics of the ectomycorrhizal sister species Rhizopogon vinicolor and Rhizopogon vesiculosus (Basidiomycota: Boletales) reveals a divergence of the mating type B locus.</title>
        <authorList>
            <person name="Mujic A.B."/>
            <person name="Kuo A."/>
            <person name="Tritt A."/>
            <person name="Lipzen A."/>
            <person name="Chen C."/>
            <person name="Johnson J."/>
            <person name="Sharma A."/>
            <person name="Barry K."/>
            <person name="Grigoriev I.V."/>
            <person name="Spatafora J.W."/>
        </authorList>
    </citation>
    <scope>NUCLEOTIDE SEQUENCE [LARGE SCALE GENOMIC DNA]</scope>
    <source>
        <strain evidence="2 3">AM-OR11-056</strain>
    </source>
</reference>
<name>A0A1J8QTG1_9AGAM</name>
<dbReference type="AlphaFoldDB" id="A0A1J8QTG1"/>
<keyword evidence="3" id="KW-1185">Reference proteome</keyword>
<proteinExistence type="predicted"/>
<comment type="caution">
    <text evidence="2">The sequence shown here is derived from an EMBL/GenBank/DDBJ whole genome shotgun (WGS) entry which is preliminary data.</text>
</comment>
<evidence type="ECO:0000313" key="2">
    <source>
        <dbReference type="EMBL" id="OJA14956.1"/>
    </source>
</evidence>
<dbReference type="OrthoDB" id="2804425at2759"/>
<dbReference type="Proteomes" id="UP000183567">
    <property type="component" value="Unassembled WGS sequence"/>
</dbReference>
<sequence>MVKTAAESLGLEFSIETWPVADRCKGPLEDLVSLHDIQPLLAYDEKHISIPLFQYESELRGPRRGARSTTDPTAAAFPPASLGRTLRPLSRSSPQSSLAVPNI</sequence>
<feature type="compositionally biased region" description="Low complexity" evidence="1">
    <location>
        <begin position="69"/>
        <end position="103"/>
    </location>
</feature>
<organism evidence="2 3">
    <name type="scientific">Rhizopogon vesiculosus</name>
    <dbReference type="NCBI Taxonomy" id="180088"/>
    <lineage>
        <taxon>Eukaryota</taxon>
        <taxon>Fungi</taxon>
        <taxon>Dikarya</taxon>
        <taxon>Basidiomycota</taxon>
        <taxon>Agaricomycotina</taxon>
        <taxon>Agaricomycetes</taxon>
        <taxon>Agaricomycetidae</taxon>
        <taxon>Boletales</taxon>
        <taxon>Suillineae</taxon>
        <taxon>Rhizopogonaceae</taxon>
        <taxon>Rhizopogon</taxon>
    </lineage>
</organism>
<protein>
    <submittedName>
        <fullName evidence="2">Uncharacterized protein</fullName>
    </submittedName>
</protein>
<evidence type="ECO:0000313" key="3">
    <source>
        <dbReference type="Proteomes" id="UP000183567"/>
    </source>
</evidence>
<evidence type="ECO:0000256" key="1">
    <source>
        <dbReference type="SAM" id="MobiDB-lite"/>
    </source>
</evidence>
<gene>
    <name evidence="2" type="ORF">AZE42_03695</name>
</gene>
<feature type="region of interest" description="Disordered" evidence="1">
    <location>
        <begin position="60"/>
        <end position="103"/>
    </location>
</feature>
<accession>A0A1J8QTG1</accession>
<dbReference type="EMBL" id="LVVM01003412">
    <property type="protein sequence ID" value="OJA14956.1"/>
    <property type="molecule type" value="Genomic_DNA"/>
</dbReference>